<reference evidence="6" key="1">
    <citation type="submission" date="2020-08" db="EMBL/GenBank/DDBJ databases">
        <title>Multicomponent nature underlies the extraordinary mechanical properties of spider dragline silk.</title>
        <authorList>
            <person name="Kono N."/>
            <person name="Nakamura H."/>
            <person name="Mori M."/>
            <person name="Yoshida Y."/>
            <person name="Ohtoshi R."/>
            <person name="Malay A.D."/>
            <person name="Moran D.A.P."/>
            <person name="Tomita M."/>
            <person name="Numata K."/>
            <person name="Arakawa K."/>
        </authorList>
    </citation>
    <scope>NUCLEOTIDE SEQUENCE</scope>
</reference>
<dbReference type="GO" id="GO:0016042">
    <property type="term" value="P:lipid catabolic process"/>
    <property type="evidence" value="ECO:0007669"/>
    <property type="project" value="TreeGrafter"/>
</dbReference>
<evidence type="ECO:0000256" key="1">
    <source>
        <dbReference type="ARBA" id="ARBA00004613"/>
    </source>
</evidence>
<dbReference type="PANTHER" id="PTHR11610">
    <property type="entry name" value="LIPASE"/>
    <property type="match status" value="1"/>
</dbReference>
<dbReference type="Proteomes" id="UP000886998">
    <property type="component" value="Unassembled WGS sequence"/>
</dbReference>
<dbReference type="InterPro" id="IPR029058">
    <property type="entry name" value="AB_hydrolase_fold"/>
</dbReference>
<dbReference type="AlphaFoldDB" id="A0A8X6Y9Z1"/>
<comment type="caution">
    <text evidence="6">The sequence shown here is derived from an EMBL/GenBank/DDBJ whole genome shotgun (WGS) entry which is preliminary data.</text>
</comment>
<evidence type="ECO:0000313" key="7">
    <source>
        <dbReference type="Proteomes" id="UP000886998"/>
    </source>
</evidence>
<evidence type="ECO:0000256" key="4">
    <source>
        <dbReference type="RuleBase" id="RU004262"/>
    </source>
</evidence>
<feature type="domain" description="Lipase" evidence="5">
    <location>
        <begin position="117"/>
        <end position="151"/>
    </location>
</feature>
<dbReference type="Gene3D" id="3.40.50.1820">
    <property type="entry name" value="alpha/beta hydrolase"/>
    <property type="match status" value="1"/>
</dbReference>
<evidence type="ECO:0000259" key="5">
    <source>
        <dbReference type="Pfam" id="PF00151"/>
    </source>
</evidence>
<dbReference type="SUPFAM" id="SSF53474">
    <property type="entry name" value="alpha/beta-Hydrolases"/>
    <property type="match status" value="1"/>
</dbReference>
<dbReference type="OrthoDB" id="10466691at2759"/>
<protein>
    <recommendedName>
        <fullName evidence="5">Lipase domain-containing protein</fullName>
    </recommendedName>
</protein>
<dbReference type="PANTHER" id="PTHR11610:SF190">
    <property type="entry name" value="VITELLOGENIN-3-LIKE PROTEIN"/>
    <property type="match status" value="1"/>
</dbReference>
<accession>A0A8X6Y9Z1</accession>
<keyword evidence="3" id="KW-0964">Secreted</keyword>
<dbReference type="InterPro" id="IPR000734">
    <property type="entry name" value="TAG_lipase"/>
</dbReference>
<evidence type="ECO:0000256" key="3">
    <source>
        <dbReference type="ARBA" id="ARBA00022525"/>
    </source>
</evidence>
<comment type="similarity">
    <text evidence="2 4">Belongs to the AB hydrolase superfamily. Lipase family.</text>
</comment>
<dbReference type="InterPro" id="IPR013818">
    <property type="entry name" value="Lipase"/>
</dbReference>
<dbReference type="Pfam" id="PF00151">
    <property type="entry name" value="Lipase"/>
    <property type="match status" value="1"/>
</dbReference>
<organism evidence="6 7">
    <name type="scientific">Trichonephila inaurata madagascariensis</name>
    <dbReference type="NCBI Taxonomy" id="2747483"/>
    <lineage>
        <taxon>Eukaryota</taxon>
        <taxon>Metazoa</taxon>
        <taxon>Ecdysozoa</taxon>
        <taxon>Arthropoda</taxon>
        <taxon>Chelicerata</taxon>
        <taxon>Arachnida</taxon>
        <taxon>Araneae</taxon>
        <taxon>Araneomorphae</taxon>
        <taxon>Entelegynae</taxon>
        <taxon>Araneoidea</taxon>
        <taxon>Nephilidae</taxon>
        <taxon>Trichonephila</taxon>
        <taxon>Trichonephila inaurata</taxon>
    </lineage>
</organism>
<dbReference type="GO" id="GO:0016298">
    <property type="term" value="F:lipase activity"/>
    <property type="evidence" value="ECO:0007669"/>
    <property type="project" value="InterPro"/>
</dbReference>
<evidence type="ECO:0000256" key="2">
    <source>
        <dbReference type="ARBA" id="ARBA00010701"/>
    </source>
</evidence>
<evidence type="ECO:0000313" key="6">
    <source>
        <dbReference type="EMBL" id="GFY66808.1"/>
    </source>
</evidence>
<comment type="subcellular location">
    <subcellularLocation>
        <location evidence="1">Secreted</location>
    </subcellularLocation>
</comment>
<sequence length="201" mass="23289">MHITWFVCCFGNGVDGVVQIHHRLLDGTSEFFLKTLENLLLPSDGKIPETVLIFYSYRYPNFPEYVTNANFSNWDIDRSGFDATAQTVIVIHVKERRVRLVQRLLIPMAVKNNKKPGLDPAGPGFYFADATERLDVRDASFVDVIHTNAACTRLKGRNLTIFRYLHQLGFLYKTRPLLSWGEPVTIVIWEIYNYTIWCFYC</sequence>
<dbReference type="GO" id="GO:0005615">
    <property type="term" value="C:extracellular space"/>
    <property type="evidence" value="ECO:0007669"/>
    <property type="project" value="TreeGrafter"/>
</dbReference>
<gene>
    <name evidence="6" type="primary">NCL1_32830</name>
    <name evidence="6" type="ORF">TNIN_443331</name>
</gene>
<dbReference type="EMBL" id="BMAV01016252">
    <property type="protein sequence ID" value="GFY66808.1"/>
    <property type="molecule type" value="Genomic_DNA"/>
</dbReference>
<keyword evidence="7" id="KW-1185">Reference proteome</keyword>
<name>A0A8X6Y9Z1_9ARAC</name>
<proteinExistence type="inferred from homology"/>